<organism evidence="1 2">
    <name type="scientific">Kingdonia uniflora</name>
    <dbReference type="NCBI Taxonomy" id="39325"/>
    <lineage>
        <taxon>Eukaryota</taxon>
        <taxon>Viridiplantae</taxon>
        <taxon>Streptophyta</taxon>
        <taxon>Embryophyta</taxon>
        <taxon>Tracheophyta</taxon>
        <taxon>Spermatophyta</taxon>
        <taxon>Magnoliopsida</taxon>
        <taxon>Ranunculales</taxon>
        <taxon>Circaeasteraceae</taxon>
        <taxon>Kingdonia</taxon>
    </lineage>
</organism>
<dbReference type="InterPro" id="IPR007750">
    <property type="entry name" value="DUF674"/>
</dbReference>
<dbReference type="OrthoDB" id="1277335at2759"/>
<dbReference type="AlphaFoldDB" id="A0A7J7NYD7"/>
<protein>
    <submittedName>
        <fullName evidence="1">Uncharacterized protein</fullName>
    </submittedName>
</protein>
<reference evidence="1 2" key="1">
    <citation type="journal article" date="2020" name="IScience">
        <title>Genome Sequencing of the Endangered Kingdonia uniflora (Circaeasteraceae, Ranunculales) Reveals Potential Mechanisms of Evolutionary Specialization.</title>
        <authorList>
            <person name="Sun Y."/>
            <person name="Deng T."/>
            <person name="Zhang A."/>
            <person name="Moore M.J."/>
            <person name="Landis J.B."/>
            <person name="Lin N."/>
            <person name="Zhang H."/>
            <person name="Zhang X."/>
            <person name="Huang J."/>
            <person name="Zhang X."/>
            <person name="Sun H."/>
            <person name="Wang H."/>
        </authorList>
    </citation>
    <scope>NUCLEOTIDE SEQUENCE [LARGE SCALE GENOMIC DNA]</scope>
    <source>
        <strain evidence="1">TB1705</strain>
        <tissue evidence="1">Leaf</tissue>
    </source>
</reference>
<dbReference type="EMBL" id="JACGCM010000445">
    <property type="protein sequence ID" value="KAF6172002.1"/>
    <property type="molecule type" value="Genomic_DNA"/>
</dbReference>
<dbReference type="PANTHER" id="PTHR33103">
    <property type="entry name" value="OS01G0153900 PROTEIN"/>
    <property type="match status" value="1"/>
</dbReference>
<gene>
    <name evidence="1" type="ORF">GIB67_029420</name>
</gene>
<evidence type="ECO:0000313" key="2">
    <source>
        <dbReference type="Proteomes" id="UP000541444"/>
    </source>
</evidence>
<dbReference type="Pfam" id="PF05056">
    <property type="entry name" value="DUF674"/>
    <property type="match status" value="1"/>
</dbReference>
<accession>A0A7J7NYD7</accession>
<name>A0A7J7NYD7_9MAGN</name>
<evidence type="ECO:0000313" key="1">
    <source>
        <dbReference type="EMBL" id="KAF6172002.1"/>
    </source>
</evidence>
<sequence length="338" mass="38502">MGCLNSLYEGLENMEATYFKNDICKNMLLHPRNSYADQCRKQKLNIDDTKPTKYYLCKNYQSDISQGEHLYSGGGSLSIFGNMRCKCKQLIDHEVCLEENGVGKEDNRDEGVFVASTPTFIITNDLQIMPMPTAASLVLMKNLDVMDIKALEEMIFDLWLEQITALLRFSLLLKRPLTDLLALRKLYHQDLFCFQWRYPIQTSRVEDISIVDKKIAFKITVRKSIQKYMFTETEEGFINFLFSLLTFPLGSVLNFSSPTSLWGSISNLWCSAEVLNPKSSTLTAGGGYVTRPAMFMVTDDLVVTHLSPISWFSFLKSQNVLVDDLEERMVCVGTAEVI</sequence>
<proteinExistence type="predicted"/>
<dbReference type="PANTHER" id="PTHR33103:SF27">
    <property type="entry name" value="OS04G0594700 PROTEIN"/>
    <property type="match status" value="1"/>
</dbReference>
<dbReference type="Proteomes" id="UP000541444">
    <property type="component" value="Unassembled WGS sequence"/>
</dbReference>
<keyword evidence="2" id="KW-1185">Reference proteome</keyword>
<comment type="caution">
    <text evidence="1">The sequence shown here is derived from an EMBL/GenBank/DDBJ whole genome shotgun (WGS) entry which is preliminary data.</text>
</comment>